<reference evidence="2" key="1">
    <citation type="submission" date="2019-11" db="EMBL/GenBank/DDBJ databases">
        <authorList>
            <person name="Feng L."/>
        </authorList>
    </citation>
    <scope>NUCLEOTIDE SEQUENCE</scope>
    <source>
        <strain evidence="2">ElimosumLFYP34</strain>
    </source>
</reference>
<gene>
    <name evidence="2" type="ORF">ELLFYP34_00540</name>
</gene>
<protein>
    <recommendedName>
        <fullName evidence="3">DUF1018 domain-containing protein</fullName>
    </recommendedName>
</protein>
<sequence>MPELSKNMTKRIYALAAVTGVLESGNKNDLLHNLVRGISGKDSVKALTGEEALKVIQKLEQLPKKPRKKQKKVEPPYPRAQPGMMSIPMQEKAWALIYELIDLDKKDDIPTRGTAGERMAGAIRKILHMDAELSDPFRWVDDEQAWLLIEQLKRYVSSREAQSRKRQKEA</sequence>
<feature type="region of interest" description="Disordered" evidence="1">
    <location>
        <begin position="63"/>
        <end position="84"/>
    </location>
</feature>
<dbReference type="Pfam" id="PF06252">
    <property type="entry name" value="GemA"/>
    <property type="match status" value="1"/>
</dbReference>
<name>A0A6N3FQM5_EUBLI</name>
<accession>A0A6N3FQM5</accession>
<dbReference type="AlphaFoldDB" id="A0A6N3FQM5"/>
<dbReference type="InterPro" id="IPR009363">
    <property type="entry name" value="Phage_Mu_Gp16"/>
</dbReference>
<dbReference type="EMBL" id="CACRTR010000012">
    <property type="protein sequence ID" value="VYU54528.1"/>
    <property type="molecule type" value="Genomic_DNA"/>
</dbReference>
<evidence type="ECO:0008006" key="3">
    <source>
        <dbReference type="Google" id="ProtNLM"/>
    </source>
</evidence>
<proteinExistence type="predicted"/>
<organism evidence="2">
    <name type="scientific">Eubacterium limosum</name>
    <dbReference type="NCBI Taxonomy" id="1736"/>
    <lineage>
        <taxon>Bacteria</taxon>
        <taxon>Bacillati</taxon>
        <taxon>Bacillota</taxon>
        <taxon>Clostridia</taxon>
        <taxon>Eubacteriales</taxon>
        <taxon>Eubacteriaceae</taxon>
        <taxon>Eubacterium</taxon>
    </lineage>
</organism>
<evidence type="ECO:0000313" key="2">
    <source>
        <dbReference type="EMBL" id="VYU54528.1"/>
    </source>
</evidence>
<evidence type="ECO:0000256" key="1">
    <source>
        <dbReference type="SAM" id="MobiDB-lite"/>
    </source>
</evidence>